<proteinExistence type="predicted"/>
<reference evidence="4 5" key="1">
    <citation type="submission" date="2022-01" db="EMBL/GenBank/DDBJ databases">
        <title>Whole genome-based taxonomy of the Shewanellaceae.</title>
        <authorList>
            <person name="Martin-Rodriguez A.J."/>
        </authorList>
    </citation>
    <scope>NUCLEOTIDE SEQUENCE [LARGE SCALE GENOMIC DNA]</scope>
    <source>
        <strain evidence="4 5">DSM 24955</strain>
    </source>
</reference>
<dbReference type="PROSITE" id="PS01162">
    <property type="entry name" value="QOR_ZETA_CRYSTAL"/>
    <property type="match status" value="1"/>
</dbReference>
<dbReference type="Proteomes" id="UP001202134">
    <property type="component" value="Unassembled WGS sequence"/>
</dbReference>
<dbReference type="EMBL" id="JAKIKU010000007">
    <property type="protein sequence ID" value="MCL1046416.1"/>
    <property type="molecule type" value="Genomic_DNA"/>
</dbReference>
<evidence type="ECO:0000256" key="2">
    <source>
        <dbReference type="ARBA" id="ARBA00023002"/>
    </source>
</evidence>
<dbReference type="InterPro" id="IPR020843">
    <property type="entry name" value="ER"/>
</dbReference>
<dbReference type="Gene3D" id="3.90.180.10">
    <property type="entry name" value="Medium-chain alcohol dehydrogenases, catalytic domain"/>
    <property type="match status" value="1"/>
</dbReference>
<protein>
    <submittedName>
        <fullName evidence="4">NAD(P)H-quinone oxidoreductase</fullName>
    </submittedName>
</protein>
<keyword evidence="1" id="KW-0521">NADP</keyword>
<dbReference type="InterPro" id="IPR013154">
    <property type="entry name" value="ADH-like_N"/>
</dbReference>
<dbReference type="NCBIfam" id="TIGR02824">
    <property type="entry name" value="quinone_pig3"/>
    <property type="match status" value="1"/>
</dbReference>
<accession>A0ABT0KRD9</accession>
<evidence type="ECO:0000313" key="5">
    <source>
        <dbReference type="Proteomes" id="UP001202134"/>
    </source>
</evidence>
<name>A0ABT0KRD9_9GAMM</name>
<dbReference type="Pfam" id="PF08240">
    <property type="entry name" value="ADH_N"/>
    <property type="match status" value="1"/>
</dbReference>
<evidence type="ECO:0000259" key="3">
    <source>
        <dbReference type="SMART" id="SM00829"/>
    </source>
</evidence>
<dbReference type="Gene3D" id="3.40.50.720">
    <property type="entry name" value="NAD(P)-binding Rossmann-like Domain"/>
    <property type="match status" value="1"/>
</dbReference>
<dbReference type="Pfam" id="PF00107">
    <property type="entry name" value="ADH_zinc_N"/>
    <property type="match status" value="1"/>
</dbReference>
<comment type="caution">
    <text evidence="4">The sequence shown here is derived from an EMBL/GenBank/DDBJ whole genome shotgun (WGS) entry which is preliminary data.</text>
</comment>
<dbReference type="PANTHER" id="PTHR48106:SF8">
    <property type="entry name" value="OS02G0805600 PROTEIN"/>
    <property type="match status" value="1"/>
</dbReference>
<dbReference type="InterPro" id="IPR011032">
    <property type="entry name" value="GroES-like_sf"/>
</dbReference>
<keyword evidence="5" id="KW-1185">Reference proteome</keyword>
<organism evidence="4 5">
    <name type="scientific">Shewanella electrodiphila</name>
    <dbReference type="NCBI Taxonomy" id="934143"/>
    <lineage>
        <taxon>Bacteria</taxon>
        <taxon>Pseudomonadati</taxon>
        <taxon>Pseudomonadota</taxon>
        <taxon>Gammaproteobacteria</taxon>
        <taxon>Alteromonadales</taxon>
        <taxon>Shewanellaceae</taxon>
        <taxon>Shewanella</taxon>
    </lineage>
</organism>
<dbReference type="InterPro" id="IPR014189">
    <property type="entry name" value="Quinone_OxRdtase_PIG3"/>
</dbReference>
<feature type="domain" description="Enoyl reductase (ER)" evidence="3">
    <location>
        <begin position="10"/>
        <end position="323"/>
    </location>
</feature>
<gene>
    <name evidence="4" type="ORF">L2737_13950</name>
</gene>
<sequence length="326" mass="35000">MKHVSFNKPGSAEVMYFTDSQLPVLTQGQVLIKVHAAGVNGPDIKQREGAYPAPKGASAILGLEVAGEIIELADDVTQWKVGDKVCALVPGGGYAEQVITDASHCLPIPKNYTYEQAAALPETCFTVWGNMVVRAELTAGESVLIHGGSGGIGTTAIQMASALGATVFATSGSDKKCQYCLEQGATVAVNYHQKDFVEPILEATNGTGVNVVFDIAGGDFVNRNLKVVAMDGRMVSVAMQRGMKAEVDIFRLMAKRIRWTGSTLRPQSIEAKAEIAQGLKQHVWPMLESGKMHINLDKVFAFNDVIAAHQYMESGQHQGKIILKLI</sequence>
<dbReference type="SUPFAM" id="SSF50129">
    <property type="entry name" value="GroES-like"/>
    <property type="match status" value="1"/>
</dbReference>
<dbReference type="SMART" id="SM00829">
    <property type="entry name" value="PKS_ER"/>
    <property type="match status" value="1"/>
</dbReference>
<dbReference type="PANTHER" id="PTHR48106">
    <property type="entry name" value="QUINONE OXIDOREDUCTASE PIG3-RELATED"/>
    <property type="match status" value="1"/>
</dbReference>
<evidence type="ECO:0000313" key="4">
    <source>
        <dbReference type="EMBL" id="MCL1046416.1"/>
    </source>
</evidence>
<evidence type="ECO:0000256" key="1">
    <source>
        <dbReference type="ARBA" id="ARBA00022857"/>
    </source>
</evidence>
<dbReference type="InterPro" id="IPR036291">
    <property type="entry name" value="NAD(P)-bd_dom_sf"/>
</dbReference>
<dbReference type="InterPro" id="IPR002364">
    <property type="entry name" value="Quin_OxRdtase/zeta-crystal_CS"/>
</dbReference>
<dbReference type="CDD" id="cd05276">
    <property type="entry name" value="p53_inducible_oxidoreductase"/>
    <property type="match status" value="1"/>
</dbReference>
<dbReference type="RefSeq" id="WP_248956098.1">
    <property type="nucleotide sequence ID" value="NZ_JAKIKU010000007.1"/>
</dbReference>
<dbReference type="InterPro" id="IPR013149">
    <property type="entry name" value="ADH-like_C"/>
</dbReference>
<dbReference type="SUPFAM" id="SSF51735">
    <property type="entry name" value="NAD(P)-binding Rossmann-fold domains"/>
    <property type="match status" value="1"/>
</dbReference>
<keyword evidence="2" id="KW-0560">Oxidoreductase</keyword>